<proteinExistence type="predicted"/>
<dbReference type="AlphaFoldDB" id="A0A318H498"/>
<dbReference type="PROSITE" id="PS51257">
    <property type="entry name" value="PROKAR_LIPOPROTEIN"/>
    <property type="match status" value="1"/>
</dbReference>
<feature type="region of interest" description="Disordered" evidence="1">
    <location>
        <begin position="81"/>
        <end position="101"/>
    </location>
</feature>
<dbReference type="EMBL" id="QJJU01000054">
    <property type="protein sequence ID" value="PXW96086.1"/>
    <property type="molecule type" value="Genomic_DNA"/>
</dbReference>
<evidence type="ECO:0000313" key="3">
    <source>
        <dbReference type="Proteomes" id="UP000247781"/>
    </source>
</evidence>
<dbReference type="Proteomes" id="UP000247781">
    <property type="component" value="Unassembled WGS sequence"/>
</dbReference>
<evidence type="ECO:0000256" key="1">
    <source>
        <dbReference type="SAM" id="MobiDB-lite"/>
    </source>
</evidence>
<keyword evidence="3" id="KW-1185">Reference proteome</keyword>
<evidence type="ECO:0008006" key="4">
    <source>
        <dbReference type="Google" id="ProtNLM"/>
    </source>
</evidence>
<reference evidence="3" key="1">
    <citation type="submission" date="2018-05" db="EMBL/GenBank/DDBJ databases">
        <authorList>
            <person name="Deangelis K."/>
            <person name="Huntemann M."/>
            <person name="Clum A."/>
            <person name="Pillay M."/>
            <person name="Palaniappan K."/>
            <person name="Varghese N."/>
            <person name="Mikhailova N."/>
            <person name="Stamatis D."/>
            <person name="Reddy T."/>
            <person name="Daum C."/>
            <person name="Shapiro N."/>
            <person name="Ivanova N."/>
            <person name="Kyrpides N."/>
            <person name="Woyke T."/>
        </authorList>
    </citation>
    <scope>NUCLEOTIDE SEQUENCE [LARGE SCALE GENOMIC DNA]</scope>
    <source>
        <strain evidence="3">GAS496</strain>
    </source>
</reference>
<gene>
    <name evidence="2" type="ORF">C8E89_1545</name>
</gene>
<dbReference type="OrthoDB" id="4752236at2"/>
<reference evidence="2 3" key="2">
    <citation type="submission" date="2018-06" db="EMBL/GenBank/DDBJ databases">
        <title>Sequencing of bacterial isolates from soil warming experiment in Harvard Forest, Massachusetts, USA.</title>
        <authorList>
            <person name="Deangelis K.PhD."/>
        </authorList>
    </citation>
    <scope>NUCLEOTIDE SEQUENCE [LARGE SCALE GENOMIC DNA]</scope>
    <source>
        <strain evidence="2 3">GAS496</strain>
    </source>
</reference>
<protein>
    <recommendedName>
        <fullName evidence="4">Lipoprotein LpqN</fullName>
    </recommendedName>
</protein>
<evidence type="ECO:0000313" key="2">
    <source>
        <dbReference type="EMBL" id="PXW96086.1"/>
    </source>
</evidence>
<comment type="caution">
    <text evidence="2">The sequence shown here is derived from an EMBL/GenBank/DDBJ whole genome shotgun (WGS) entry which is preliminary data.</text>
</comment>
<sequence>MKIPVIAVAGSAATSLIVGVSVVGCASNKSPTTSASGSAASSGSSSATSSSSTPASSSSSAATADYTALLIKASDITLPGDTFTAQPPIQNPNGQPGIAQMFSNQNDTRHIGDTILILPDPDQAVSELDQEKVALGNMVTGGTPAPAPVGTDGTMVSGAAPDGSKAVTVLLFTEGKAFVNLEFDSAPNDPVPPAFVTDVGQKQDTAIKNGLHG</sequence>
<name>A0A318H498_9MYCO</name>
<feature type="region of interest" description="Disordered" evidence="1">
    <location>
        <begin position="31"/>
        <end position="59"/>
    </location>
</feature>
<accession>A0A318H498</accession>
<organism evidence="2 3">
    <name type="scientific">Mycolicibacterium moriokaense</name>
    <dbReference type="NCBI Taxonomy" id="39691"/>
    <lineage>
        <taxon>Bacteria</taxon>
        <taxon>Bacillati</taxon>
        <taxon>Actinomycetota</taxon>
        <taxon>Actinomycetes</taxon>
        <taxon>Mycobacteriales</taxon>
        <taxon>Mycobacteriaceae</taxon>
        <taxon>Mycolicibacterium</taxon>
    </lineage>
</organism>
<feature type="compositionally biased region" description="Low complexity" evidence="1">
    <location>
        <begin position="86"/>
        <end position="98"/>
    </location>
</feature>